<reference evidence="3" key="1">
    <citation type="submission" date="2017-02" db="UniProtKB">
        <authorList>
            <consortium name="WormBaseParasite"/>
        </authorList>
    </citation>
    <scope>IDENTIFICATION</scope>
</reference>
<dbReference type="Proteomes" id="UP000267096">
    <property type="component" value="Unassembled WGS sequence"/>
</dbReference>
<gene>
    <name evidence="1" type="ORF">ASIM_LOCUS11770</name>
</gene>
<reference evidence="1 2" key="2">
    <citation type="submission" date="2018-11" db="EMBL/GenBank/DDBJ databases">
        <authorList>
            <consortium name="Pathogen Informatics"/>
        </authorList>
    </citation>
    <scope>NUCLEOTIDE SEQUENCE [LARGE SCALE GENOMIC DNA]</scope>
</reference>
<sequence length="115" mass="13012">MTILTGFDRSQDSGPIRCRFREVKTSFFSVIRSVGRSVDLGTRVDNGDWDKQGWIVLLVVGDNGRGVKWRIDHFGIGDPKEEEVDAYGCMIPGLVQQREGKHSVDSTRMFQIDVH</sequence>
<organism evidence="3">
    <name type="scientific">Anisakis simplex</name>
    <name type="common">Herring worm</name>
    <dbReference type="NCBI Taxonomy" id="6269"/>
    <lineage>
        <taxon>Eukaryota</taxon>
        <taxon>Metazoa</taxon>
        <taxon>Ecdysozoa</taxon>
        <taxon>Nematoda</taxon>
        <taxon>Chromadorea</taxon>
        <taxon>Rhabditida</taxon>
        <taxon>Spirurina</taxon>
        <taxon>Ascaridomorpha</taxon>
        <taxon>Ascaridoidea</taxon>
        <taxon>Anisakidae</taxon>
        <taxon>Anisakis</taxon>
        <taxon>Anisakis simplex complex</taxon>
    </lineage>
</organism>
<proteinExistence type="predicted"/>
<dbReference type="EMBL" id="UYRR01031100">
    <property type="protein sequence ID" value="VDK45767.1"/>
    <property type="molecule type" value="Genomic_DNA"/>
</dbReference>
<evidence type="ECO:0000313" key="3">
    <source>
        <dbReference type="WBParaSite" id="ASIM_0001230401-mRNA-1"/>
    </source>
</evidence>
<evidence type="ECO:0000313" key="1">
    <source>
        <dbReference type="EMBL" id="VDK45767.1"/>
    </source>
</evidence>
<dbReference type="AlphaFoldDB" id="A0A0M3JVP6"/>
<dbReference type="WBParaSite" id="ASIM_0001230401-mRNA-1">
    <property type="protein sequence ID" value="ASIM_0001230401-mRNA-1"/>
    <property type="gene ID" value="ASIM_0001230401"/>
</dbReference>
<name>A0A0M3JVP6_ANISI</name>
<evidence type="ECO:0000313" key="2">
    <source>
        <dbReference type="Proteomes" id="UP000267096"/>
    </source>
</evidence>
<keyword evidence="2" id="KW-1185">Reference proteome</keyword>
<protein>
    <submittedName>
        <fullName evidence="1 3">Uncharacterized protein</fullName>
    </submittedName>
</protein>
<accession>A0A0M3JVP6</accession>